<dbReference type="PANTHER" id="PTHR42714:SF2">
    <property type="entry name" value="TRNA MODIFICATION GTPASE GTPBP3, MITOCHONDRIAL"/>
    <property type="match status" value="1"/>
</dbReference>
<dbReference type="GO" id="GO:0030488">
    <property type="term" value="P:tRNA methylation"/>
    <property type="evidence" value="ECO:0007669"/>
    <property type="project" value="TreeGrafter"/>
</dbReference>
<evidence type="ECO:0000313" key="9">
    <source>
        <dbReference type="Proteomes" id="UP001140560"/>
    </source>
</evidence>
<dbReference type="PANTHER" id="PTHR42714">
    <property type="entry name" value="TRNA MODIFICATION GTPASE GTPBP3"/>
    <property type="match status" value="1"/>
</dbReference>
<gene>
    <name evidence="8" type="primary">MSS1</name>
    <name evidence="8" type="ORF">N0V83_005346</name>
</gene>
<feature type="domain" description="MnmE helical" evidence="7">
    <location>
        <begin position="140"/>
        <end position="522"/>
    </location>
</feature>
<dbReference type="SUPFAM" id="SSF52540">
    <property type="entry name" value="P-loop containing nucleoside triphosphate hydrolases"/>
    <property type="match status" value="1"/>
</dbReference>
<keyword evidence="4" id="KW-0342">GTP-binding</keyword>
<feature type="domain" description="GTP-binding protein TrmE N-terminal" evidence="6">
    <location>
        <begin position="7"/>
        <end position="137"/>
    </location>
</feature>
<dbReference type="InterPro" id="IPR027417">
    <property type="entry name" value="P-loop_NTPase"/>
</dbReference>
<protein>
    <submittedName>
        <fullName evidence="8">Mitochondrial splicing system protein</fullName>
    </submittedName>
</protein>
<dbReference type="GO" id="GO:0005739">
    <property type="term" value="C:mitochondrion"/>
    <property type="evidence" value="ECO:0007669"/>
    <property type="project" value="TreeGrafter"/>
</dbReference>
<dbReference type="OrthoDB" id="188276at2759"/>
<evidence type="ECO:0000259" key="7">
    <source>
        <dbReference type="Pfam" id="PF12631"/>
    </source>
</evidence>
<evidence type="ECO:0000256" key="2">
    <source>
        <dbReference type="ARBA" id="ARBA00022694"/>
    </source>
</evidence>
<dbReference type="EMBL" id="JAPEUY010000009">
    <property type="protein sequence ID" value="KAJ4369584.1"/>
    <property type="molecule type" value="Genomic_DNA"/>
</dbReference>
<keyword evidence="3" id="KW-0547">Nucleotide-binding</keyword>
<dbReference type="InterPro" id="IPR027266">
    <property type="entry name" value="TrmE/GcvT-like"/>
</dbReference>
<dbReference type="AlphaFoldDB" id="A0A9W8Y7T1"/>
<dbReference type="CDD" id="cd04164">
    <property type="entry name" value="trmE"/>
    <property type="match status" value="1"/>
</dbReference>
<dbReference type="InterPro" id="IPR006073">
    <property type="entry name" value="GTP-bd"/>
</dbReference>
<dbReference type="InterPro" id="IPR004520">
    <property type="entry name" value="GTPase_MnmE"/>
</dbReference>
<proteinExistence type="inferred from homology"/>
<dbReference type="CDD" id="cd14858">
    <property type="entry name" value="TrmE_N"/>
    <property type="match status" value="1"/>
</dbReference>
<dbReference type="InterPro" id="IPR027368">
    <property type="entry name" value="MnmE_dom2"/>
</dbReference>
<dbReference type="GO" id="GO:0003924">
    <property type="term" value="F:GTPase activity"/>
    <property type="evidence" value="ECO:0007669"/>
    <property type="project" value="InterPro"/>
</dbReference>
<dbReference type="InterPro" id="IPR025867">
    <property type="entry name" value="MnmE_helical"/>
</dbReference>
<accession>A0A9W8Y7T1</accession>
<organism evidence="8 9">
    <name type="scientific">Neocucurbitaria cava</name>
    <dbReference type="NCBI Taxonomy" id="798079"/>
    <lineage>
        <taxon>Eukaryota</taxon>
        <taxon>Fungi</taxon>
        <taxon>Dikarya</taxon>
        <taxon>Ascomycota</taxon>
        <taxon>Pezizomycotina</taxon>
        <taxon>Dothideomycetes</taxon>
        <taxon>Pleosporomycetidae</taxon>
        <taxon>Pleosporales</taxon>
        <taxon>Pleosporineae</taxon>
        <taxon>Cucurbitariaceae</taxon>
        <taxon>Neocucurbitaria</taxon>
    </lineage>
</organism>
<comment type="caution">
    <text evidence="8">The sequence shown here is derived from an EMBL/GenBank/DDBJ whole genome shotgun (WGS) entry which is preliminary data.</text>
</comment>
<keyword evidence="2" id="KW-0819">tRNA processing</keyword>
<name>A0A9W8Y7T1_9PLEO</name>
<dbReference type="GO" id="GO:0002098">
    <property type="term" value="P:tRNA wobble uridine modification"/>
    <property type="evidence" value="ECO:0007669"/>
    <property type="project" value="TreeGrafter"/>
</dbReference>
<dbReference type="Pfam" id="PF01926">
    <property type="entry name" value="MMR_HSR1"/>
    <property type="match status" value="1"/>
</dbReference>
<keyword evidence="9" id="KW-1185">Reference proteome</keyword>
<evidence type="ECO:0000259" key="5">
    <source>
        <dbReference type="Pfam" id="PF01926"/>
    </source>
</evidence>
<dbReference type="InterPro" id="IPR005225">
    <property type="entry name" value="Small_GTP-bd"/>
</dbReference>
<evidence type="ECO:0000256" key="3">
    <source>
        <dbReference type="ARBA" id="ARBA00022741"/>
    </source>
</evidence>
<dbReference type="Gene3D" id="1.20.120.430">
    <property type="entry name" value="tRNA modification GTPase MnmE domain 2"/>
    <property type="match status" value="1"/>
</dbReference>
<dbReference type="NCBIfam" id="TIGR00231">
    <property type="entry name" value="small_GTP"/>
    <property type="match status" value="1"/>
</dbReference>
<comment type="similarity">
    <text evidence="1">Belongs to the TRAFAC class TrmE-Era-EngA-EngB-Septin-like GTPase superfamily. TrmE GTPase family.</text>
</comment>
<dbReference type="Gene3D" id="3.30.1360.120">
    <property type="entry name" value="Probable tRNA modification gtpase trme, domain 1"/>
    <property type="match status" value="1"/>
</dbReference>
<evidence type="ECO:0000313" key="8">
    <source>
        <dbReference type="EMBL" id="KAJ4369584.1"/>
    </source>
</evidence>
<feature type="domain" description="G" evidence="5">
    <location>
        <begin position="240"/>
        <end position="361"/>
    </location>
</feature>
<dbReference type="Pfam" id="PF10396">
    <property type="entry name" value="TrmE_N"/>
    <property type="match status" value="1"/>
</dbReference>
<dbReference type="HAMAP" id="MF_00379">
    <property type="entry name" value="GTPase_MnmE"/>
    <property type="match status" value="1"/>
</dbReference>
<reference evidence="8" key="1">
    <citation type="submission" date="2022-10" db="EMBL/GenBank/DDBJ databases">
        <title>Tapping the CABI collections for fungal endophytes: first genome assemblies for Collariella, Neodidymelliopsis, Ascochyta clinopodiicola, Didymella pomorum, Didymosphaeria variabile, Neocosmospora piperis and Neocucurbitaria cava.</title>
        <authorList>
            <person name="Hill R."/>
        </authorList>
    </citation>
    <scope>NUCLEOTIDE SEQUENCE</scope>
    <source>
        <strain evidence="8">IMI 356814</strain>
    </source>
</reference>
<dbReference type="Proteomes" id="UP001140560">
    <property type="component" value="Unassembled WGS sequence"/>
</dbReference>
<dbReference type="InterPro" id="IPR018948">
    <property type="entry name" value="GTP-bd_TrmE_N"/>
</dbReference>
<dbReference type="GO" id="GO:0005525">
    <property type="term" value="F:GTP binding"/>
    <property type="evidence" value="ECO:0007669"/>
    <property type="project" value="UniProtKB-KW"/>
</dbReference>
<evidence type="ECO:0000259" key="6">
    <source>
        <dbReference type="Pfam" id="PF10396"/>
    </source>
</evidence>
<dbReference type="Pfam" id="PF12631">
    <property type="entry name" value="MnmE_helical"/>
    <property type="match status" value="1"/>
</dbReference>
<evidence type="ECO:0000256" key="1">
    <source>
        <dbReference type="ARBA" id="ARBA00011043"/>
    </source>
</evidence>
<dbReference type="Gene3D" id="3.40.50.300">
    <property type="entry name" value="P-loop containing nucleotide triphosphate hydrolases"/>
    <property type="match status" value="1"/>
</dbReference>
<sequence length="522" mass="55966">MSYDEPTIYALSTSSGKAAIAVIRVSGPACKQIYQGLCPSTAFPKPRYATLRRLYSPHLPPSPATLLDSGALILYFPAPSTVTGEDVLELHVHGGPAIVRAVLAAIPGCAKAHRALQPQIRYAEPGEFTRRAFANNRMDLPQIESLGETLSASTEQQRKLSVRGTTSSLAGRYEHWRTLLLQARGELEALIDFSEDQHFDESPAALCASVADQVRVLRVQMEAHVANAVRGELLRNGISVALLGAPNAGKSSLLNRIVGREAAIVSQEAGTTRDVVEVGIDLGGWLVKIGDMAGLRRAGLVGPDIVGAVEQEGIKRAKQRALESDVLIVVQDATTEMDPEVMETAKRCVDLGIHVIVAINKIDQLETTHSAQEAWRGKIQPVLGILPERVVYISCKEASSPGSGNLPSFLDTLLDTFKDMTAALVPDSDPDPSIWQESLGATERQRVLLSECLGHLKTFLLAVEPRPTHSSQDLSTFGEASDGVDIVVAAESLRSAAEALARITGKGESGDVEEVLGVVFEK</sequence>
<evidence type="ECO:0000256" key="4">
    <source>
        <dbReference type="ARBA" id="ARBA00023134"/>
    </source>
</evidence>
<dbReference type="InterPro" id="IPR031168">
    <property type="entry name" value="G_TrmE"/>
</dbReference>